<sequence>MSGQQLVNVFLADTPPPVRIIFIEQLSALIGKSCTTIRTFATCEKYKDRNLIPRPFKMPGSRRLCWYERDVLEWIESTRPAEPPPSRRPRGRPTKAEQLARQRWANSAGGR</sequence>
<dbReference type="EMBL" id="VZPB01000001">
    <property type="protein sequence ID" value="KAB0585500.1"/>
    <property type="molecule type" value="Genomic_DNA"/>
</dbReference>
<evidence type="ECO:0000313" key="3">
    <source>
        <dbReference type="Proteomes" id="UP000430120"/>
    </source>
</evidence>
<organism evidence="2 3">
    <name type="scientific">Ideonella dechloratans</name>
    <dbReference type="NCBI Taxonomy" id="36863"/>
    <lineage>
        <taxon>Bacteria</taxon>
        <taxon>Pseudomonadati</taxon>
        <taxon>Pseudomonadota</taxon>
        <taxon>Betaproteobacteria</taxon>
        <taxon>Burkholderiales</taxon>
        <taxon>Sphaerotilaceae</taxon>
        <taxon>Ideonella</taxon>
    </lineage>
</organism>
<reference evidence="2 3" key="1">
    <citation type="submission" date="2019-09" db="EMBL/GenBank/DDBJ databases">
        <title>Draft genome sequences of 48 bacterial type strains from the CCUG.</title>
        <authorList>
            <person name="Tunovic T."/>
            <person name="Pineiro-Iglesias B."/>
            <person name="Unosson C."/>
            <person name="Inganas E."/>
            <person name="Ohlen M."/>
            <person name="Cardew S."/>
            <person name="Jensie-Markopoulos S."/>
            <person name="Salva-Serra F."/>
            <person name="Jaen-Luchoro D."/>
            <person name="Karlsson R."/>
            <person name="Svensson-Stadler L."/>
            <person name="Chun J."/>
            <person name="Moore E."/>
        </authorList>
    </citation>
    <scope>NUCLEOTIDE SEQUENCE [LARGE SCALE GENOMIC DNA]</scope>
    <source>
        <strain evidence="2 3">CCUG 30977</strain>
    </source>
</reference>
<evidence type="ECO:0000313" key="2">
    <source>
        <dbReference type="EMBL" id="KAB0585500.1"/>
    </source>
</evidence>
<feature type="region of interest" description="Disordered" evidence="1">
    <location>
        <begin position="78"/>
        <end position="111"/>
    </location>
</feature>
<dbReference type="OrthoDB" id="9134454at2"/>
<dbReference type="Proteomes" id="UP000430120">
    <property type="component" value="Unassembled WGS sequence"/>
</dbReference>
<keyword evidence="3" id="KW-1185">Reference proteome</keyword>
<accession>A0A643FIJ8</accession>
<proteinExistence type="predicted"/>
<gene>
    <name evidence="2" type="ORF">F7Q92_00845</name>
</gene>
<comment type="caution">
    <text evidence="2">The sequence shown here is derived from an EMBL/GenBank/DDBJ whole genome shotgun (WGS) entry which is preliminary data.</text>
</comment>
<dbReference type="AlphaFoldDB" id="A0A643FIJ8"/>
<evidence type="ECO:0000256" key="1">
    <source>
        <dbReference type="SAM" id="MobiDB-lite"/>
    </source>
</evidence>
<name>A0A643FIJ8_IDEDE</name>
<protein>
    <submittedName>
        <fullName evidence="2">Uncharacterized protein</fullName>
    </submittedName>
</protein>